<dbReference type="Pfam" id="PF14559">
    <property type="entry name" value="TPR_19"/>
    <property type="match status" value="1"/>
</dbReference>
<name>A0A413SXZ3_9BACT</name>
<dbReference type="InterPro" id="IPR011990">
    <property type="entry name" value="TPR-like_helical_dom_sf"/>
</dbReference>
<dbReference type="InterPro" id="IPR051012">
    <property type="entry name" value="CellSynth/LPSAsmb/PSIAsmb"/>
</dbReference>
<dbReference type="InterPro" id="IPR019734">
    <property type="entry name" value="TPR_rpt"/>
</dbReference>
<dbReference type="EMBL" id="QSFT01000024">
    <property type="protein sequence ID" value="RHA74379.1"/>
    <property type="molecule type" value="Genomic_DNA"/>
</dbReference>
<evidence type="ECO:0000313" key="4">
    <source>
        <dbReference type="EMBL" id="RHA74379.1"/>
    </source>
</evidence>
<feature type="repeat" description="TPR" evidence="3">
    <location>
        <begin position="364"/>
        <end position="397"/>
    </location>
</feature>
<keyword evidence="1" id="KW-0677">Repeat</keyword>
<dbReference type="SMART" id="SM00028">
    <property type="entry name" value="TPR"/>
    <property type="match status" value="3"/>
</dbReference>
<dbReference type="Gene3D" id="1.25.40.10">
    <property type="entry name" value="Tetratricopeptide repeat domain"/>
    <property type="match status" value="2"/>
</dbReference>
<dbReference type="PROSITE" id="PS50005">
    <property type="entry name" value="TPR"/>
    <property type="match status" value="2"/>
</dbReference>
<dbReference type="PANTHER" id="PTHR45586">
    <property type="entry name" value="TPR REPEAT-CONTAINING PROTEIN PA4667"/>
    <property type="match status" value="1"/>
</dbReference>
<evidence type="ECO:0000256" key="1">
    <source>
        <dbReference type="ARBA" id="ARBA00022737"/>
    </source>
</evidence>
<evidence type="ECO:0000256" key="3">
    <source>
        <dbReference type="PROSITE-ProRule" id="PRU00339"/>
    </source>
</evidence>
<dbReference type="Pfam" id="PF13174">
    <property type="entry name" value="TPR_6"/>
    <property type="match status" value="1"/>
</dbReference>
<reference evidence="4 5" key="1">
    <citation type="submission" date="2018-08" db="EMBL/GenBank/DDBJ databases">
        <title>A genome reference for cultivated species of the human gut microbiota.</title>
        <authorList>
            <person name="Zou Y."/>
            <person name="Xue W."/>
            <person name="Luo G."/>
        </authorList>
    </citation>
    <scope>NUCLEOTIDE SEQUENCE [LARGE SCALE GENOMIC DNA]</scope>
    <source>
        <strain evidence="4 5">AM42-38</strain>
    </source>
</reference>
<organism evidence="4 5">
    <name type="scientific">Phocaeicola coprophilus</name>
    <dbReference type="NCBI Taxonomy" id="387090"/>
    <lineage>
        <taxon>Bacteria</taxon>
        <taxon>Pseudomonadati</taxon>
        <taxon>Bacteroidota</taxon>
        <taxon>Bacteroidia</taxon>
        <taxon>Bacteroidales</taxon>
        <taxon>Bacteroidaceae</taxon>
        <taxon>Phocaeicola</taxon>
    </lineage>
</organism>
<feature type="repeat" description="TPR" evidence="3">
    <location>
        <begin position="86"/>
        <end position="119"/>
    </location>
</feature>
<evidence type="ECO:0008006" key="6">
    <source>
        <dbReference type="Google" id="ProtNLM"/>
    </source>
</evidence>
<dbReference type="AlphaFoldDB" id="A0A413SXZ3"/>
<dbReference type="SUPFAM" id="SSF48452">
    <property type="entry name" value="TPR-like"/>
    <property type="match status" value="2"/>
</dbReference>
<comment type="caution">
    <text evidence="4">The sequence shown here is derived from an EMBL/GenBank/DDBJ whole genome shotgun (WGS) entry which is preliminary data.</text>
</comment>
<gene>
    <name evidence="4" type="ORF">DW921_10810</name>
</gene>
<accession>A0A413SXZ3</accession>
<evidence type="ECO:0000256" key="2">
    <source>
        <dbReference type="ARBA" id="ARBA00022803"/>
    </source>
</evidence>
<keyword evidence="2 3" id="KW-0802">TPR repeat</keyword>
<evidence type="ECO:0000313" key="5">
    <source>
        <dbReference type="Proteomes" id="UP000283855"/>
    </source>
</evidence>
<dbReference type="RefSeq" id="WP_118400672.1">
    <property type="nucleotide sequence ID" value="NZ_CABJGD010000024.1"/>
</dbReference>
<dbReference type="PANTHER" id="PTHR45586:SF1">
    <property type="entry name" value="LIPOPOLYSACCHARIDE ASSEMBLY PROTEIN B"/>
    <property type="match status" value="1"/>
</dbReference>
<proteinExistence type="predicted"/>
<sequence length="436" mass="51145">MRRLVFYGCFFLLVWNVSLIYAQDKEIVRQALACKDYDRVIEETNRADTLDTECREWRLQAFRALGRWTEVRNLLEETLAADTTQAGVYADLADCYRQQGNVRKASGLYAHAVRMAPEVNYLRRRYVQSLLSLEDYAQVRKACHDWLSHDSLSAEAYRFLGQSFEAVDSLVPAFLGYRAAYRLDSLDAQTVARVANIFNSSEQYEDALEVTEKYRLTDTTSLDVNRQNAKAYCLLERYPEAIRRYEALKQAGDRSFLTYYYLGVSYYGDNWFYGAYDNLKEALKKAPPSPANIHTLVYFARAASRTSWKDEGVKAMEKAMEYLLPADSLKGVMYGTLAECYELNRDSEGQIRALKKRYECMPNRVLLYRIGMCYYWRKDWDNAIQYLRRYMAEVPEKEREARDEKGNLKKDTKTYYQNAEDYIKKIEEERFFEGKK</sequence>
<dbReference type="Proteomes" id="UP000283855">
    <property type="component" value="Unassembled WGS sequence"/>
</dbReference>
<protein>
    <recommendedName>
        <fullName evidence="6">Tetratricopeptide repeat protein</fullName>
    </recommendedName>
</protein>